<dbReference type="AlphaFoldDB" id="A0A182R297"/>
<evidence type="ECO:0000256" key="6">
    <source>
        <dbReference type="ARBA" id="ARBA00023242"/>
    </source>
</evidence>
<feature type="DNA-binding region" description="Fork-head" evidence="7">
    <location>
        <begin position="235"/>
        <end position="331"/>
    </location>
</feature>
<evidence type="ECO:0000256" key="7">
    <source>
        <dbReference type="PROSITE-ProRule" id="PRU00089"/>
    </source>
</evidence>
<dbReference type="GO" id="GO:0000978">
    <property type="term" value="F:RNA polymerase II cis-regulatory region sequence-specific DNA binding"/>
    <property type="evidence" value="ECO:0007669"/>
    <property type="project" value="TreeGrafter"/>
</dbReference>
<keyword evidence="6 7" id="KW-0539">Nucleus</keyword>
<dbReference type="GO" id="GO:0005634">
    <property type="term" value="C:nucleus"/>
    <property type="evidence" value="ECO:0007669"/>
    <property type="project" value="UniProtKB-SubCell"/>
</dbReference>
<dbReference type="InterPro" id="IPR018122">
    <property type="entry name" value="TF_fork_head_CS_1"/>
</dbReference>
<dbReference type="SUPFAM" id="SSF46785">
    <property type="entry name" value="Winged helix' DNA-binding domain"/>
    <property type="match status" value="1"/>
</dbReference>
<protein>
    <recommendedName>
        <fullName evidence="12">Fork-head domain-containing protein</fullName>
    </recommendedName>
</protein>
<dbReference type="SUPFAM" id="SSF49879">
    <property type="entry name" value="SMAD/FHA domain"/>
    <property type="match status" value="1"/>
</dbReference>
<dbReference type="Gene3D" id="1.10.10.10">
    <property type="entry name" value="Winged helix-like DNA-binding domain superfamily/Winged helix DNA-binding domain"/>
    <property type="match status" value="1"/>
</dbReference>
<dbReference type="SMART" id="SM00240">
    <property type="entry name" value="FHA"/>
    <property type="match status" value="1"/>
</dbReference>
<dbReference type="VEuPathDB" id="VectorBase:AFUN000287"/>
<reference evidence="11" key="1">
    <citation type="submission" date="2020-05" db="UniProtKB">
        <authorList>
            <consortium name="EnsemblMetazoa"/>
        </authorList>
    </citation>
    <scope>IDENTIFICATION</scope>
    <source>
        <strain evidence="11">FUMOZ</strain>
    </source>
</reference>
<feature type="domain" description="Fork-head" evidence="10">
    <location>
        <begin position="235"/>
        <end position="331"/>
    </location>
</feature>
<proteinExistence type="predicted"/>
<evidence type="ECO:0000259" key="10">
    <source>
        <dbReference type="PROSITE" id="PS50039"/>
    </source>
</evidence>
<evidence type="ECO:0000256" key="2">
    <source>
        <dbReference type="ARBA" id="ARBA00022473"/>
    </source>
</evidence>
<dbReference type="VEuPathDB" id="VectorBase:AFUN2_001524"/>
<feature type="compositionally biased region" description="Polar residues" evidence="8">
    <location>
        <begin position="363"/>
        <end position="383"/>
    </location>
</feature>
<dbReference type="InterPro" id="IPR036390">
    <property type="entry name" value="WH_DNA-bd_sf"/>
</dbReference>
<feature type="domain" description="FHA" evidence="9">
    <location>
        <begin position="48"/>
        <end position="101"/>
    </location>
</feature>
<dbReference type="InterPro" id="IPR008984">
    <property type="entry name" value="SMAD_FHA_dom_sf"/>
</dbReference>
<dbReference type="InterPro" id="IPR001766">
    <property type="entry name" value="Fork_head_dom"/>
</dbReference>
<dbReference type="SMART" id="SM00339">
    <property type="entry name" value="FH"/>
    <property type="match status" value="1"/>
</dbReference>
<keyword evidence="2" id="KW-0217">Developmental protein</keyword>
<evidence type="ECO:0008006" key="12">
    <source>
        <dbReference type="Google" id="ProtNLM"/>
    </source>
</evidence>
<dbReference type="PANTHER" id="PTHR45881">
    <property type="entry name" value="CHECKPOINT SUPPRESSOR 1-LIKE, ISOFORM A-RELATED"/>
    <property type="match status" value="1"/>
</dbReference>
<dbReference type="PROSITE" id="PS50039">
    <property type="entry name" value="FORK_HEAD_3"/>
    <property type="match status" value="1"/>
</dbReference>
<dbReference type="Pfam" id="PF00250">
    <property type="entry name" value="Forkhead"/>
    <property type="match status" value="1"/>
</dbReference>
<sequence length="383" mass="43485">METTEQTTQTYPFFDDPTELDVVPPNCFNFIAYLLGESNILLITQHKVVVGRLRPTTSAVDFPVSTKKQISRQHFTIEYCNDEFLLGCLSKNGIFINDRFLRKSAISYYLPKSCYIRFPATNVKVYFNSLIGTKPHIGAVVHRDMLKTFAVHLMKNIPEAVLGLLKINVQNTLNIMQCHTVSTDTLAMNMQPESVPMPDLPTERDGVKLEEANESTVDDGVQQTVSEIPFRHDRKPPYSYSRLIVQAILASPLQQLTLSEIYTFLKDKYPFFRNHSRNGWKNSIRHNLSLNRFFVKVPRPFATAGKGSYWRIDATIYSKTMENRCQGWKKRQSLNRDIYCTASAIPLPPPNTTESAQPIDAQHPSTSIPDSPNNTKPCLDGSS</sequence>
<dbReference type="GO" id="GO:0000981">
    <property type="term" value="F:DNA-binding transcription factor activity, RNA polymerase II-specific"/>
    <property type="evidence" value="ECO:0007669"/>
    <property type="project" value="TreeGrafter"/>
</dbReference>
<accession>A0A182R297</accession>
<dbReference type="Gene3D" id="2.60.200.20">
    <property type="match status" value="1"/>
</dbReference>
<evidence type="ECO:0000256" key="3">
    <source>
        <dbReference type="ARBA" id="ARBA00023015"/>
    </source>
</evidence>
<dbReference type="InterPro" id="IPR030456">
    <property type="entry name" value="TF_fork_head_CS_2"/>
</dbReference>
<evidence type="ECO:0000256" key="5">
    <source>
        <dbReference type="ARBA" id="ARBA00023163"/>
    </source>
</evidence>
<dbReference type="InterPro" id="IPR036388">
    <property type="entry name" value="WH-like_DNA-bd_sf"/>
</dbReference>
<organism evidence="11">
    <name type="scientific">Anopheles funestus</name>
    <name type="common">African malaria mosquito</name>
    <dbReference type="NCBI Taxonomy" id="62324"/>
    <lineage>
        <taxon>Eukaryota</taxon>
        <taxon>Metazoa</taxon>
        <taxon>Ecdysozoa</taxon>
        <taxon>Arthropoda</taxon>
        <taxon>Hexapoda</taxon>
        <taxon>Insecta</taxon>
        <taxon>Pterygota</taxon>
        <taxon>Neoptera</taxon>
        <taxon>Endopterygota</taxon>
        <taxon>Diptera</taxon>
        <taxon>Nematocera</taxon>
        <taxon>Culicoidea</taxon>
        <taxon>Culicidae</taxon>
        <taxon>Anophelinae</taxon>
        <taxon>Anopheles</taxon>
    </lineage>
</organism>
<dbReference type="GO" id="GO:0045893">
    <property type="term" value="P:positive regulation of DNA-templated transcription"/>
    <property type="evidence" value="ECO:0007669"/>
    <property type="project" value="UniProtKB-ARBA"/>
</dbReference>
<dbReference type="PROSITE" id="PS00658">
    <property type="entry name" value="FORK_HEAD_2"/>
    <property type="match status" value="1"/>
</dbReference>
<dbReference type="STRING" id="62324.A0A182R297"/>
<evidence type="ECO:0000256" key="8">
    <source>
        <dbReference type="SAM" id="MobiDB-lite"/>
    </source>
</evidence>
<feature type="region of interest" description="Disordered" evidence="8">
    <location>
        <begin position="349"/>
        <end position="383"/>
    </location>
</feature>
<comment type="subcellular location">
    <subcellularLocation>
        <location evidence="1 7">Nucleus</location>
    </subcellularLocation>
</comment>
<dbReference type="EnsemblMetazoa" id="AFUN000287-RA">
    <property type="protein sequence ID" value="AFUN000287-PA"/>
    <property type="gene ID" value="AFUN000287"/>
</dbReference>
<dbReference type="Pfam" id="PF00498">
    <property type="entry name" value="FHA"/>
    <property type="match status" value="1"/>
</dbReference>
<keyword evidence="4 7" id="KW-0238">DNA-binding</keyword>
<evidence type="ECO:0000256" key="4">
    <source>
        <dbReference type="ARBA" id="ARBA00023125"/>
    </source>
</evidence>
<dbReference type="PANTHER" id="PTHR45881:SF7">
    <property type="entry name" value="CHECKPOINT SUPPRESSOR 1-LIKE, ISOFORM A-RELATED"/>
    <property type="match status" value="1"/>
</dbReference>
<keyword evidence="3" id="KW-0805">Transcription regulation</keyword>
<dbReference type="InterPro" id="IPR000253">
    <property type="entry name" value="FHA_dom"/>
</dbReference>
<evidence type="ECO:0000256" key="1">
    <source>
        <dbReference type="ARBA" id="ARBA00004123"/>
    </source>
</evidence>
<evidence type="ECO:0000313" key="11">
    <source>
        <dbReference type="EnsemblMetazoa" id="AFUN000287-PA"/>
    </source>
</evidence>
<dbReference type="PRINTS" id="PR00053">
    <property type="entry name" value="FORKHEAD"/>
</dbReference>
<dbReference type="PROSITE" id="PS00657">
    <property type="entry name" value="FORK_HEAD_1"/>
    <property type="match status" value="1"/>
</dbReference>
<keyword evidence="5" id="KW-0804">Transcription</keyword>
<dbReference type="PROSITE" id="PS50006">
    <property type="entry name" value="FHA_DOMAIN"/>
    <property type="match status" value="1"/>
</dbReference>
<dbReference type="FunFam" id="1.10.10.10:FF:000135">
    <property type="entry name" value="forkhead box protein G1"/>
    <property type="match status" value="1"/>
</dbReference>
<name>A0A182R297_ANOFN</name>
<evidence type="ECO:0000259" key="9">
    <source>
        <dbReference type="PROSITE" id="PS50006"/>
    </source>
</evidence>